<dbReference type="GO" id="GO:0016020">
    <property type="term" value="C:membrane"/>
    <property type="evidence" value="ECO:0007669"/>
    <property type="project" value="UniProtKB-SubCell"/>
</dbReference>
<keyword evidence="4 10" id="KW-0812">Transmembrane</keyword>
<dbReference type="InterPro" id="IPR026055">
    <property type="entry name" value="FAR"/>
</dbReference>
<feature type="domain" description="Thioester reductase (TE)" evidence="13">
    <location>
        <begin position="38"/>
        <end position="308"/>
    </location>
</feature>
<dbReference type="CDD" id="cd09071">
    <property type="entry name" value="FAR_C"/>
    <property type="match status" value="1"/>
</dbReference>
<evidence type="ECO:0000256" key="5">
    <source>
        <dbReference type="ARBA" id="ARBA00022857"/>
    </source>
</evidence>
<dbReference type="GeneID" id="117213203"/>
<name>A0A6P8NJ15_9HYME</name>
<organism evidence="14 15">
    <name type="scientific">Bombus bifarius</name>
    <dbReference type="NCBI Taxonomy" id="103933"/>
    <lineage>
        <taxon>Eukaryota</taxon>
        <taxon>Metazoa</taxon>
        <taxon>Ecdysozoa</taxon>
        <taxon>Arthropoda</taxon>
        <taxon>Hexapoda</taxon>
        <taxon>Insecta</taxon>
        <taxon>Pterygota</taxon>
        <taxon>Neoptera</taxon>
        <taxon>Endopterygota</taxon>
        <taxon>Hymenoptera</taxon>
        <taxon>Apocrita</taxon>
        <taxon>Aculeata</taxon>
        <taxon>Apoidea</taxon>
        <taxon>Anthophila</taxon>
        <taxon>Apidae</taxon>
        <taxon>Bombus</taxon>
        <taxon>Pyrobombus</taxon>
    </lineage>
</organism>
<evidence type="ECO:0000256" key="10">
    <source>
        <dbReference type="RuleBase" id="RU363097"/>
    </source>
</evidence>
<dbReference type="Pfam" id="PF07993">
    <property type="entry name" value="NAD_binding_4"/>
    <property type="match status" value="1"/>
</dbReference>
<dbReference type="SUPFAM" id="SSF51735">
    <property type="entry name" value="NAD(P)-binding Rossmann-fold domains"/>
    <property type="match status" value="1"/>
</dbReference>
<evidence type="ECO:0000313" key="14">
    <source>
        <dbReference type="Proteomes" id="UP000515164"/>
    </source>
</evidence>
<comment type="catalytic activity">
    <reaction evidence="9 10">
        <text>a long-chain fatty acyl-CoA + 2 NADPH + 2 H(+) = a long-chain primary fatty alcohol + 2 NADP(+) + CoA</text>
        <dbReference type="Rhea" id="RHEA:52716"/>
        <dbReference type="ChEBI" id="CHEBI:15378"/>
        <dbReference type="ChEBI" id="CHEBI:57287"/>
        <dbReference type="ChEBI" id="CHEBI:57783"/>
        <dbReference type="ChEBI" id="CHEBI:58349"/>
        <dbReference type="ChEBI" id="CHEBI:77396"/>
        <dbReference type="ChEBI" id="CHEBI:83139"/>
        <dbReference type="EC" id="1.2.1.84"/>
    </reaction>
</comment>
<dbReference type="EC" id="1.2.1.84" evidence="10"/>
<dbReference type="GO" id="GO:0035336">
    <property type="term" value="P:long-chain fatty-acyl-CoA metabolic process"/>
    <property type="evidence" value="ECO:0007669"/>
    <property type="project" value="TreeGrafter"/>
</dbReference>
<dbReference type="KEGG" id="bbif:117213203"/>
<evidence type="ECO:0000259" key="12">
    <source>
        <dbReference type="Pfam" id="PF03015"/>
    </source>
</evidence>
<dbReference type="AlphaFoldDB" id="A0A6P8NJ15"/>
<keyword evidence="3 10" id="KW-0444">Lipid biosynthesis</keyword>
<feature type="domain" description="Fatty acyl-CoA reductase C-terminal" evidence="12">
    <location>
        <begin position="379"/>
        <end position="471"/>
    </location>
</feature>
<keyword evidence="14" id="KW-1185">Reference proteome</keyword>
<keyword evidence="7 10" id="KW-0443">Lipid metabolism</keyword>
<evidence type="ECO:0000256" key="6">
    <source>
        <dbReference type="ARBA" id="ARBA00022989"/>
    </source>
</evidence>
<dbReference type="Gene3D" id="3.40.50.720">
    <property type="entry name" value="NAD(P)-binding Rossmann-like Domain"/>
    <property type="match status" value="1"/>
</dbReference>
<dbReference type="GO" id="GO:0080019">
    <property type="term" value="F:alcohol-forming very long-chain fatty acyl-CoA reductase activity"/>
    <property type="evidence" value="ECO:0007669"/>
    <property type="project" value="InterPro"/>
</dbReference>
<dbReference type="CDD" id="cd05236">
    <property type="entry name" value="FAR-N_SDR_e"/>
    <property type="match status" value="1"/>
</dbReference>
<comment type="function">
    <text evidence="10">Catalyzes the reduction of fatty acyl-CoA to fatty alcohols.</text>
</comment>
<evidence type="ECO:0000256" key="1">
    <source>
        <dbReference type="ARBA" id="ARBA00004141"/>
    </source>
</evidence>
<keyword evidence="10" id="KW-0560">Oxidoreductase</keyword>
<protein>
    <recommendedName>
        <fullName evidence="10">Fatty acyl-CoA reductase</fullName>
        <ecNumber evidence="10">1.2.1.84</ecNumber>
    </recommendedName>
</protein>
<dbReference type="RefSeq" id="XP_033314450.1">
    <property type="nucleotide sequence ID" value="XM_033458559.1"/>
</dbReference>
<evidence type="ECO:0000256" key="3">
    <source>
        <dbReference type="ARBA" id="ARBA00022516"/>
    </source>
</evidence>
<evidence type="ECO:0000259" key="13">
    <source>
        <dbReference type="Pfam" id="PF07993"/>
    </source>
</evidence>
<feature type="transmembrane region" description="Helical" evidence="10">
    <location>
        <begin position="376"/>
        <end position="394"/>
    </location>
</feature>
<dbReference type="GO" id="GO:0102965">
    <property type="term" value="F:alcohol-forming long-chain fatty acyl-CoA reductase activity"/>
    <property type="evidence" value="ECO:0007669"/>
    <property type="project" value="UniProtKB-EC"/>
</dbReference>
<dbReference type="PANTHER" id="PTHR11011:SF107">
    <property type="entry name" value="FATTY ACYL-COA REDUCTASE"/>
    <property type="match status" value="1"/>
</dbReference>
<keyword evidence="6 10" id="KW-1133">Transmembrane helix</keyword>
<evidence type="ECO:0000256" key="2">
    <source>
        <dbReference type="ARBA" id="ARBA00005928"/>
    </source>
</evidence>
<dbReference type="FunFam" id="3.40.50.720:FF:000143">
    <property type="entry name" value="Fatty acyl-CoA reductase"/>
    <property type="match status" value="1"/>
</dbReference>
<feature type="transmembrane region" description="Helical" evidence="10">
    <location>
        <begin position="484"/>
        <end position="507"/>
    </location>
</feature>
<evidence type="ECO:0000256" key="8">
    <source>
        <dbReference type="ARBA" id="ARBA00023136"/>
    </source>
</evidence>
<evidence type="ECO:0000256" key="11">
    <source>
        <dbReference type="SAM" id="MobiDB-lite"/>
    </source>
</evidence>
<dbReference type="InterPro" id="IPR033640">
    <property type="entry name" value="FAR_C"/>
</dbReference>
<dbReference type="InterPro" id="IPR036291">
    <property type="entry name" value="NAD(P)-bd_dom_sf"/>
</dbReference>
<evidence type="ECO:0000313" key="15">
    <source>
        <dbReference type="RefSeq" id="XP_033314450.1"/>
    </source>
</evidence>
<comment type="similarity">
    <text evidence="2 10">Belongs to the fatty acyl-CoA reductase family.</text>
</comment>
<accession>A0A6P8NJ15</accession>
<reference evidence="15" key="1">
    <citation type="submission" date="2025-08" db="UniProtKB">
        <authorList>
            <consortium name="RefSeq"/>
        </authorList>
    </citation>
    <scope>IDENTIFICATION</scope>
    <source>
        <tissue evidence="15">Muscle</tissue>
    </source>
</reference>
<dbReference type="PANTHER" id="PTHR11011">
    <property type="entry name" value="MALE STERILITY PROTEIN 2-RELATED"/>
    <property type="match status" value="1"/>
</dbReference>
<evidence type="ECO:0000256" key="7">
    <source>
        <dbReference type="ARBA" id="ARBA00023098"/>
    </source>
</evidence>
<dbReference type="InterPro" id="IPR013120">
    <property type="entry name" value="FAR_NAD-bd"/>
</dbReference>
<sequence>MDTINKETNENETNEETNEGLNKTNSLEEFYAGSGILVTGATGFVGIGLLEKLMRVCPGIAAIFILIRPKTNETIEQRFKKIIDDPIYDNIKAKHPSVLSKVYPVKGDVSLPDLGLSREDRNLLLEKVNIVFHSAATVRFNEPLHVAVNVNTKGTARVIELWSELKHPISFVHVSTAFSNANLHEIEEKVYTTSLKASEVIDMCDKFDERSINEIENRILKTYPNTYTFSKNLAEQVVASKCKDLPVAIVRPSIVGASLEEPCPGWIHNISASTGIFLLISKGCATAILARKDAKLDVVPIDFVVDTIICTAWHVTLQRGHEVKVYNCTSNANPYKWGQMKDTMVKCSIETPLNDTLWYPGCPMIANRYIYNVRSVIPYVLLAFVIDIFLRLRCSKPIMMKLLKNGHKLFTSVTYFTTHEWTFQRDNCSDLARKVKMLNDSGMVKLDLRDMDWEKYVAIYLMGIRKFILKQEFKSIARQRLARLYWIHQVTKISGIIILLWIILYFVY</sequence>
<proteinExistence type="inferred from homology"/>
<gene>
    <name evidence="15" type="primary">LOC117213203</name>
</gene>
<dbReference type="Pfam" id="PF03015">
    <property type="entry name" value="Sterile"/>
    <property type="match status" value="1"/>
</dbReference>
<keyword evidence="8 10" id="KW-0472">Membrane</keyword>
<evidence type="ECO:0000256" key="9">
    <source>
        <dbReference type="ARBA" id="ARBA00052530"/>
    </source>
</evidence>
<evidence type="ECO:0000256" key="4">
    <source>
        <dbReference type="ARBA" id="ARBA00022692"/>
    </source>
</evidence>
<comment type="subcellular location">
    <subcellularLocation>
        <location evidence="1">Membrane</location>
        <topology evidence="1">Multi-pass membrane protein</topology>
    </subcellularLocation>
</comment>
<feature type="region of interest" description="Disordered" evidence="11">
    <location>
        <begin position="1"/>
        <end position="22"/>
    </location>
</feature>
<dbReference type="GO" id="GO:0005777">
    <property type="term" value="C:peroxisome"/>
    <property type="evidence" value="ECO:0007669"/>
    <property type="project" value="TreeGrafter"/>
</dbReference>
<keyword evidence="5 10" id="KW-0521">NADP</keyword>
<dbReference type="Proteomes" id="UP000515164">
    <property type="component" value="Unplaced"/>
</dbReference>